<dbReference type="Proteomes" id="UP001560573">
    <property type="component" value="Unassembled WGS sequence"/>
</dbReference>
<dbReference type="InterPro" id="IPR009414">
    <property type="entry name" value="DUF1064"/>
</dbReference>
<reference evidence="1 2" key="1">
    <citation type="submission" date="2023-07" db="EMBL/GenBank/DDBJ databases">
        <authorList>
            <person name="Lian W.-H."/>
        </authorList>
    </citation>
    <scope>NUCLEOTIDE SEQUENCE [LARGE SCALE GENOMIC DNA]</scope>
    <source>
        <strain evidence="1 2">SYSU DXS3180</strain>
    </source>
</reference>
<accession>A0ABV3ZMX9</accession>
<organism evidence="1 2">
    <name type="scientific">Danxiaibacter flavus</name>
    <dbReference type="NCBI Taxonomy" id="3049108"/>
    <lineage>
        <taxon>Bacteria</taxon>
        <taxon>Pseudomonadati</taxon>
        <taxon>Bacteroidota</taxon>
        <taxon>Chitinophagia</taxon>
        <taxon>Chitinophagales</taxon>
        <taxon>Chitinophagaceae</taxon>
        <taxon>Danxiaibacter</taxon>
    </lineage>
</organism>
<comment type="caution">
    <text evidence="1">The sequence shown here is derived from an EMBL/GenBank/DDBJ whole genome shotgun (WGS) entry which is preliminary data.</text>
</comment>
<gene>
    <name evidence="1" type="ORF">QTN47_27280</name>
</gene>
<protein>
    <submittedName>
        <fullName evidence="1">DUF1064 domain-containing protein</fullName>
    </submittedName>
</protein>
<keyword evidence="2" id="KW-1185">Reference proteome</keyword>
<evidence type="ECO:0000313" key="1">
    <source>
        <dbReference type="EMBL" id="MEX6691242.1"/>
    </source>
</evidence>
<dbReference type="Pfam" id="PF06356">
    <property type="entry name" value="DUF1064"/>
    <property type="match status" value="1"/>
</dbReference>
<dbReference type="EMBL" id="JAULBC010000015">
    <property type="protein sequence ID" value="MEX6691242.1"/>
    <property type="molecule type" value="Genomic_DNA"/>
</dbReference>
<evidence type="ECO:0000313" key="2">
    <source>
        <dbReference type="Proteomes" id="UP001560573"/>
    </source>
</evidence>
<proteinExistence type="predicted"/>
<name>A0ABV3ZMX9_9BACT</name>
<sequence length="134" mass="15432">MRKAFIIEDIMNSPCAGLNQHLVPAQEPEKKRSKYGSKKAEVDGINFDSQKEAKRYKELRLLLKAGKIGMLARQVQFELNPTGSHSLIYIADFVYRDMSTGNQVVEDCKGHLTKEYKKKRKLMRQLYNILIAEV</sequence>
<dbReference type="RefSeq" id="WP_369332658.1">
    <property type="nucleotide sequence ID" value="NZ_JAULBC010000015.1"/>
</dbReference>